<organism evidence="2 3">
    <name type="scientific">Natronobacterium haloterrestre</name>
    <name type="common">Halobiforma haloterrestris</name>
    <dbReference type="NCBI Taxonomy" id="148448"/>
    <lineage>
        <taxon>Archaea</taxon>
        <taxon>Methanobacteriati</taxon>
        <taxon>Methanobacteriota</taxon>
        <taxon>Stenosarchaea group</taxon>
        <taxon>Halobacteria</taxon>
        <taxon>Halobacteriales</taxon>
        <taxon>Natrialbaceae</taxon>
        <taxon>Natronobacterium</taxon>
    </lineage>
</organism>
<dbReference type="AlphaFoldDB" id="A0A1I1GZD1"/>
<dbReference type="RefSeq" id="WP_089788044.1">
    <property type="nucleotide sequence ID" value="NZ_FOKW01000005.1"/>
</dbReference>
<keyword evidence="1" id="KW-0472">Membrane</keyword>
<protein>
    <submittedName>
        <fullName evidence="2">Uncharacterized protein</fullName>
    </submittedName>
</protein>
<proteinExistence type="predicted"/>
<gene>
    <name evidence="2" type="ORF">SAMN05444422_10593</name>
</gene>
<evidence type="ECO:0000256" key="1">
    <source>
        <dbReference type="SAM" id="Phobius"/>
    </source>
</evidence>
<keyword evidence="3" id="KW-1185">Reference proteome</keyword>
<feature type="transmembrane region" description="Helical" evidence="1">
    <location>
        <begin position="6"/>
        <end position="39"/>
    </location>
</feature>
<name>A0A1I1GZD1_NATHA</name>
<dbReference type="Proteomes" id="UP000199161">
    <property type="component" value="Unassembled WGS sequence"/>
</dbReference>
<dbReference type="EMBL" id="FOKW01000005">
    <property type="protein sequence ID" value="SFC16652.1"/>
    <property type="molecule type" value="Genomic_DNA"/>
</dbReference>
<evidence type="ECO:0000313" key="3">
    <source>
        <dbReference type="Proteomes" id="UP000199161"/>
    </source>
</evidence>
<evidence type="ECO:0000313" key="2">
    <source>
        <dbReference type="EMBL" id="SFC16652.1"/>
    </source>
</evidence>
<keyword evidence="1" id="KW-0812">Transmembrane</keyword>
<sequence>MEEYLTFYLSALVCGVLAVATVETIVGPVIFGSIALWCLVRGTELRRGELPWWGKRIRGLFGGGKDS</sequence>
<keyword evidence="1" id="KW-1133">Transmembrane helix</keyword>
<accession>A0A1I1GZD1</accession>
<reference evidence="3" key="1">
    <citation type="submission" date="2016-10" db="EMBL/GenBank/DDBJ databases">
        <authorList>
            <person name="Varghese N."/>
            <person name="Submissions S."/>
        </authorList>
    </citation>
    <scope>NUCLEOTIDE SEQUENCE [LARGE SCALE GENOMIC DNA]</scope>
    <source>
        <strain evidence="3">DSM 13078</strain>
    </source>
</reference>